<reference evidence="3" key="1">
    <citation type="submission" date="2021-01" db="EMBL/GenBank/DDBJ databases">
        <authorList>
            <person name="Corre E."/>
            <person name="Pelletier E."/>
            <person name="Niang G."/>
            <person name="Scheremetjew M."/>
            <person name="Finn R."/>
            <person name="Kale V."/>
            <person name="Holt S."/>
            <person name="Cochrane G."/>
            <person name="Meng A."/>
            <person name="Brown T."/>
            <person name="Cohen L."/>
        </authorList>
    </citation>
    <scope>NUCLEOTIDE SEQUENCE</scope>
    <source>
        <strain evidence="3">308</strain>
    </source>
</reference>
<feature type="region of interest" description="Disordered" evidence="1">
    <location>
        <begin position="1"/>
        <end position="33"/>
    </location>
</feature>
<dbReference type="EMBL" id="HBFR01004698">
    <property type="protein sequence ID" value="CAD8876039.1"/>
    <property type="molecule type" value="Transcribed_RNA"/>
</dbReference>
<name>A0A6U5DU76_9STRA</name>
<proteinExistence type="predicted"/>
<gene>
    <name evidence="2" type="ORF">CHYS00102_LOCUS3216</name>
    <name evidence="3" type="ORF">CHYS00102_LOCUS3217</name>
</gene>
<accession>A0A6U5DU76</accession>
<organism evidence="3">
    <name type="scientific">Corethron hystrix</name>
    <dbReference type="NCBI Taxonomy" id="216773"/>
    <lineage>
        <taxon>Eukaryota</taxon>
        <taxon>Sar</taxon>
        <taxon>Stramenopiles</taxon>
        <taxon>Ochrophyta</taxon>
        <taxon>Bacillariophyta</taxon>
        <taxon>Coscinodiscophyceae</taxon>
        <taxon>Corethrophycidae</taxon>
        <taxon>Corethrales</taxon>
        <taxon>Corethraceae</taxon>
        <taxon>Corethron</taxon>
    </lineage>
</organism>
<dbReference type="AlphaFoldDB" id="A0A6U5DU76"/>
<sequence length="104" mass="11281">MLPLRGGSTRTSNDQAAGGSGYASRAKEGCGEKGTATDVKTIEGRSATRYRTVAFTNSRSTGLRPDINGMSVLLRTLFQGNAELYRAFNIRQLDRRHLELSIAS</sequence>
<dbReference type="EMBL" id="HBFR01004697">
    <property type="protein sequence ID" value="CAD8876038.1"/>
    <property type="molecule type" value="Transcribed_RNA"/>
</dbReference>
<protein>
    <submittedName>
        <fullName evidence="3">Uncharacterized protein</fullName>
    </submittedName>
</protein>
<evidence type="ECO:0000313" key="3">
    <source>
        <dbReference type="EMBL" id="CAD8876039.1"/>
    </source>
</evidence>
<evidence type="ECO:0000313" key="2">
    <source>
        <dbReference type="EMBL" id="CAD8876038.1"/>
    </source>
</evidence>
<evidence type="ECO:0000256" key="1">
    <source>
        <dbReference type="SAM" id="MobiDB-lite"/>
    </source>
</evidence>